<feature type="chain" id="PRO_5047027353" evidence="2">
    <location>
        <begin position="30"/>
        <end position="186"/>
    </location>
</feature>
<keyword evidence="2" id="KW-0732">Signal</keyword>
<evidence type="ECO:0000256" key="1">
    <source>
        <dbReference type="SAM" id="MobiDB-lite"/>
    </source>
</evidence>
<evidence type="ECO:0000313" key="4">
    <source>
        <dbReference type="Proteomes" id="UP001589865"/>
    </source>
</evidence>
<organism evidence="3 4">
    <name type="scientific">Roseomonas elaeocarpi</name>
    <dbReference type="NCBI Taxonomy" id="907779"/>
    <lineage>
        <taxon>Bacteria</taxon>
        <taxon>Pseudomonadati</taxon>
        <taxon>Pseudomonadota</taxon>
        <taxon>Alphaproteobacteria</taxon>
        <taxon>Acetobacterales</taxon>
        <taxon>Roseomonadaceae</taxon>
        <taxon>Roseomonas</taxon>
    </lineage>
</organism>
<gene>
    <name evidence="3" type="ORF">ACFFGY_09125</name>
</gene>
<feature type="region of interest" description="Disordered" evidence="1">
    <location>
        <begin position="57"/>
        <end position="81"/>
    </location>
</feature>
<dbReference type="RefSeq" id="WP_377044162.1">
    <property type="nucleotide sequence ID" value="NZ_JBHLUN010000006.1"/>
</dbReference>
<feature type="signal peptide" evidence="2">
    <location>
        <begin position="1"/>
        <end position="29"/>
    </location>
</feature>
<accession>A0ABV6JSX5</accession>
<name>A0ABV6JSX5_9PROT</name>
<comment type="caution">
    <text evidence="3">The sequence shown here is derived from an EMBL/GenBank/DDBJ whole genome shotgun (WGS) entry which is preliminary data.</text>
</comment>
<sequence>MSRSGLLRWPHMPRAGLAAGAVLSGLALAGCSDNSGALPDKAALLAEVMNSYRASLQAVGSPDAPPGEAAPSDAARQAAAPLRPVASRVPAGLSSLPGGVAALNGQAANTVSQLLGQPVLRRAEGSAQIWLYTARDCQIDIVFYPGTTPNDLRVGWAAARAAGTGRVTEDNCLREVAAAGAGRPGT</sequence>
<dbReference type="PROSITE" id="PS51257">
    <property type="entry name" value="PROKAR_LIPOPROTEIN"/>
    <property type="match status" value="1"/>
</dbReference>
<evidence type="ECO:0000256" key="2">
    <source>
        <dbReference type="SAM" id="SignalP"/>
    </source>
</evidence>
<evidence type="ECO:0000313" key="3">
    <source>
        <dbReference type="EMBL" id="MFC0408407.1"/>
    </source>
</evidence>
<feature type="compositionally biased region" description="Low complexity" evidence="1">
    <location>
        <begin position="69"/>
        <end position="81"/>
    </location>
</feature>
<dbReference type="EMBL" id="JBHLUN010000006">
    <property type="protein sequence ID" value="MFC0408407.1"/>
    <property type="molecule type" value="Genomic_DNA"/>
</dbReference>
<proteinExistence type="predicted"/>
<dbReference type="Proteomes" id="UP001589865">
    <property type="component" value="Unassembled WGS sequence"/>
</dbReference>
<keyword evidence="4" id="KW-1185">Reference proteome</keyword>
<protein>
    <submittedName>
        <fullName evidence="3">Uncharacterized protein</fullName>
    </submittedName>
</protein>
<reference evidence="3 4" key="1">
    <citation type="submission" date="2024-09" db="EMBL/GenBank/DDBJ databases">
        <authorList>
            <person name="Sun Q."/>
            <person name="Mori K."/>
        </authorList>
    </citation>
    <scope>NUCLEOTIDE SEQUENCE [LARGE SCALE GENOMIC DNA]</scope>
    <source>
        <strain evidence="3 4">TBRC 5777</strain>
    </source>
</reference>